<keyword evidence="5" id="KW-1185">Reference proteome</keyword>
<comment type="caution">
    <text evidence="4">The sequence shown here is derived from an EMBL/GenBank/DDBJ whole genome shotgun (WGS) entry which is preliminary data.</text>
</comment>
<evidence type="ECO:0000313" key="5">
    <source>
        <dbReference type="Proteomes" id="UP001189429"/>
    </source>
</evidence>
<proteinExistence type="predicted"/>
<dbReference type="InterPro" id="IPR027417">
    <property type="entry name" value="P-loop_NTPase"/>
</dbReference>
<feature type="compositionally biased region" description="Basic residues" evidence="1">
    <location>
        <begin position="62"/>
        <end position="73"/>
    </location>
</feature>
<name>A0ABN9TUQ7_9DINO</name>
<protein>
    <recommendedName>
        <fullName evidence="3">Helicase ATP-binding domain-containing protein</fullName>
    </recommendedName>
</protein>
<feature type="domain" description="Helicase ATP-binding" evidence="3">
    <location>
        <begin position="173"/>
        <end position="339"/>
    </location>
</feature>
<organism evidence="4 5">
    <name type="scientific">Prorocentrum cordatum</name>
    <dbReference type="NCBI Taxonomy" id="2364126"/>
    <lineage>
        <taxon>Eukaryota</taxon>
        <taxon>Sar</taxon>
        <taxon>Alveolata</taxon>
        <taxon>Dinophyceae</taxon>
        <taxon>Prorocentrales</taxon>
        <taxon>Prorocentraceae</taxon>
        <taxon>Prorocentrum</taxon>
    </lineage>
</organism>
<evidence type="ECO:0000259" key="3">
    <source>
        <dbReference type="PROSITE" id="PS51192"/>
    </source>
</evidence>
<feature type="region of interest" description="Disordered" evidence="1">
    <location>
        <begin position="42"/>
        <end position="73"/>
    </location>
</feature>
<accession>A0ABN9TUQ7</accession>
<dbReference type="PROSITE" id="PS51192">
    <property type="entry name" value="HELICASE_ATP_BIND_1"/>
    <property type="match status" value="1"/>
</dbReference>
<feature type="chain" id="PRO_5045469941" description="Helicase ATP-binding domain-containing protein" evidence="2">
    <location>
        <begin position="26"/>
        <end position="396"/>
    </location>
</feature>
<feature type="signal peptide" evidence="2">
    <location>
        <begin position="1"/>
        <end position="25"/>
    </location>
</feature>
<keyword evidence="2" id="KW-0732">Signal</keyword>
<reference evidence="4" key="1">
    <citation type="submission" date="2023-10" db="EMBL/GenBank/DDBJ databases">
        <authorList>
            <person name="Chen Y."/>
            <person name="Shah S."/>
            <person name="Dougan E. K."/>
            <person name="Thang M."/>
            <person name="Chan C."/>
        </authorList>
    </citation>
    <scope>NUCLEOTIDE SEQUENCE [LARGE SCALE GENOMIC DNA]</scope>
</reference>
<sequence>MGRPRGAWRRSAGPAVVVAVGLLWARPTDRAGSDAAWRAAWPRPARAPGSPGDAARVVGRARPPRRAPGQRRTLRRARGGEELRPLHRSEFGVLDCGGKWTEPTCPECGSVMLLRKRIQPGRGAGGCFYSCDACNTSVKPVNRKDADRRAKQKSVAIMLRDYQKVDVERVRKAFQDDNWDMVVLSMATGAGKTSVANAYIAQHEGESLVWWTAPSCELLEQAEMNMRRLSPRRNRFRLGLWSVMPDVVELPRSYHQVSPRARTGATVYMTEQLLFRRLAEPRPEVGSSAREGGLEAILPQLLVVDESHWAGLAKTGIVLLKWARFHGVRVLGLSATPRPHPAPLQPIIHSASLVQLASRGVLAWPRLWAVRRRLRESPLRPELVFDMRDHQEGAPR</sequence>
<dbReference type="EMBL" id="CAUYUJ010015111">
    <property type="protein sequence ID" value="CAK0849992.1"/>
    <property type="molecule type" value="Genomic_DNA"/>
</dbReference>
<dbReference type="Pfam" id="PF04851">
    <property type="entry name" value="ResIII"/>
    <property type="match status" value="1"/>
</dbReference>
<dbReference type="SUPFAM" id="SSF52540">
    <property type="entry name" value="P-loop containing nucleoside triphosphate hydrolases"/>
    <property type="match status" value="1"/>
</dbReference>
<evidence type="ECO:0000256" key="1">
    <source>
        <dbReference type="SAM" id="MobiDB-lite"/>
    </source>
</evidence>
<dbReference type="InterPro" id="IPR014001">
    <property type="entry name" value="Helicase_ATP-bd"/>
</dbReference>
<evidence type="ECO:0000313" key="4">
    <source>
        <dbReference type="EMBL" id="CAK0849992.1"/>
    </source>
</evidence>
<dbReference type="Gene3D" id="3.40.50.300">
    <property type="entry name" value="P-loop containing nucleotide triphosphate hydrolases"/>
    <property type="match status" value="1"/>
</dbReference>
<gene>
    <name evidence="4" type="ORF">PCOR1329_LOCUS42544</name>
</gene>
<feature type="compositionally biased region" description="Low complexity" evidence="1">
    <location>
        <begin position="42"/>
        <end position="61"/>
    </location>
</feature>
<dbReference type="Proteomes" id="UP001189429">
    <property type="component" value="Unassembled WGS sequence"/>
</dbReference>
<dbReference type="InterPro" id="IPR006935">
    <property type="entry name" value="Helicase/UvrB_N"/>
</dbReference>
<evidence type="ECO:0000256" key="2">
    <source>
        <dbReference type="SAM" id="SignalP"/>
    </source>
</evidence>